<reference evidence="2" key="1">
    <citation type="submission" date="2022-10" db="EMBL/GenBank/DDBJ databases">
        <title>Fusarium specimens isolated from Avocado Roots.</title>
        <authorList>
            <person name="Stajich J."/>
            <person name="Roper C."/>
            <person name="Heimlech-Rivalta G."/>
        </authorList>
    </citation>
    <scope>NUCLEOTIDE SEQUENCE</scope>
    <source>
        <strain evidence="2">CF00143</strain>
    </source>
</reference>
<evidence type="ECO:0000313" key="2">
    <source>
        <dbReference type="EMBL" id="KAJ4013777.1"/>
    </source>
</evidence>
<dbReference type="EMBL" id="JAPDHF010000008">
    <property type="protein sequence ID" value="KAJ4013777.1"/>
    <property type="molecule type" value="Genomic_DNA"/>
</dbReference>
<comment type="caution">
    <text evidence="2">The sequence shown here is derived from an EMBL/GenBank/DDBJ whole genome shotgun (WGS) entry which is preliminary data.</text>
</comment>
<protein>
    <recommendedName>
        <fullName evidence="4">Myb-like domain-containing protein</fullName>
    </recommendedName>
</protein>
<proteinExistence type="predicted"/>
<name>A0A9W8PP46_9HYPO</name>
<evidence type="ECO:0000256" key="1">
    <source>
        <dbReference type="SAM" id="MobiDB-lite"/>
    </source>
</evidence>
<evidence type="ECO:0000313" key="3">
    <source>
        <dbReference type="Proteomes" id="UP001152130"/>
    </source>
</evidence>
<dbReference type="OrthoDB" id="4985370at2759"/>
<evidence type="ECO:0008006" key="4">
    <source>
        <dbReference type="Google" id="ProtNLM"/>
    </source>
</evidence>
<organism evidence="2 3">
    <name type="scientific">Fusarium irregulare</name>
    <dbReference type="NCBI Taxonomy" id="2494466"/>
    <lineage>
        <taxon>Eukaryota</taxon>
        <taxon>Fungi</taxon>
        <taxon>Dikarya</taxon>
        <taxon>Ascomycota</taxon>
        <taxon>Pezizomycotina</taxon>
        <taxon>Sordariomycetes</taxon>
        <taxon>Hypocreomycetidae</taxon>
        <taxon>Hypocreales</taxon>
        <taxon>Nectriaceae</taxon>
        <taxon>Fusarium</taxon>
        <taxon>Fusarium incarnatum-equiseti species complex</taxon>
    </lineage>
</organism>
<accession>A0A9W8PP46</accession>
<dbReference type="AlphaFoldDB" id="A0A9W8PP46"/>
<sequence length="129" mass="15072">MARIQSNKPPSLIEPWQQRALDNGRTPLPEASGERPWLRSEPLSTPLSTQILETTKRVPASYKFWPEEEMRRLITLKKSGWTWDTLTKAFPDRTREAIRQAYHKRRHAVEKKMEIEAAEAEEEEDDTDG</sequence>
<feature type="region of interest" description="Disordered" evidence="1">
    <location>
        <begin position="1"/>
        <end position="46"/>
    </location>
</feature>
<dbReference type="Proteomes" id="UP001152130">
    <property type="component" value="Unassembled WGS sequence"/>
</dbReference>
<gene>
    <name evidence="2" type="ORF">NW766_006016</name>
</gene>
<keyword evidence="3" id="KW-1185">Reference proteome</keyword>